<name>A0A4Y7WL58_9BACI</name>
<protein>
    <recommendedName>
        <fullName evidence="3">Nucleotidyltransferase family protein</fullName>
    </recommendedName>
</protein>
<organism evidence="1 2">
    <name type="scientific">Shouchella lehensis</name>
    <dbReference type="NCBI Taxonomy" id="300825"/>
    <lineage>
        <taxon>Bacteria</taxon>
        <taxon>Bacillati</taxon>
        <taxon>Bacillota</taxon>
        <taxon>Bacilli</taxon>
        <taxon>Bacillales</taxon>
        <taxon>Bacillaceae</taxon>
        <taxon>Shouchella</taxon>
    </lineage>
</organism>
<dbReference type="RefSeq" id="WP_124741259.1">
    <property type="nucleotide sequence ID" value="NZ_LDIM01000006.1"/>
</dbReference>
<reference evidence="1 2" key="1">
    <citation type="submission" date="2019-03" db="EMBL/GenBank/DDBJ databases">
        <authorList>
            <person name="Liu G."/>
        </authorList>
    </citation>
    <scope>NUCLEOTIDE SEQUENCE [LARGE SCALE GENOMIC DNA]</scope>
    <source>
        <strain evidence="1 2">DSM 19099</strain>
    </source>
</reference>
<proteinExistence type="predicted"/>
<sequence length="180" mass="20669">MNQHQSEVLVKLVNAFQSKEVSFGIGGSTLLFHHAIAKEVNDLDFFIDLVDVKRAQDVLIQLGDEEQADYKKPFQTEVYKCFNIAGVSLDIMGGFAIEHEDGVYRFAFDSSAVAFDKGHIPYMLLEDWYVFYLLMPNRAQKVSMIEAHFRAKGIEQVDRLRRALMQPLPLGVKQRIIEWL</sequence>
<evidence type="ECO:0000313" key="1">
    <source>
        <dbReference type="EMBL" id="TES49416.1"/>
    </source>
</evidence>
<gene>
    <name evidence="1" type="ORF">E2L03_08065</name>
</gene>
<dbReference type="EMBL" id="SNUX01000002">
    <property type="protein sequence ID" value="TES49416.1"/>
    <property type="molecule type" value="Genomic_DNA"/>
</dbReference>
<evidence type="ECO:0008006" key="3">
    <source>
        <dbReference type="Google" id="ProtNLM"/>
    </source>
</evidence>
<dbReference type="Proteomes" id="UP000298210">
    <property type="component" value="Unassembled WGS sequence"/>
</dbReference>
<dbReference type="InterPro" id="IPR043519">
    <property type="entry name" value="NT_sf"/>
</dbReference>
<dbReference type="SUPFAM" id="SSF81301">
    <property type="entry name" value="Nucleotidyltransferase"/>
    <property type="match status" value="1"/>
</dbReference>
<evidence type="ECO:0000313" key="2">
    <source>
        <dbReference type="Proteomes" id="UP000298210"/>
    </source>
</evidence>
<dbReference type="AlphaFoldDB" id="A0A4Y7WL58"/>
<dbReference type="Gene3D" id="3.30.460.40">
    <property type="match status" value="1"/>
</dbReference>
<accession>A0A4Y7WL58</accession>
<comment type="caution">
    <text evidence="1">The sequence shown here is derived from an EMBL/GenBank/DDBJ whole genome shotgun (WGS) entry which is preliminary data.</text>
</comment>